<gene>
    <name evidence="1" type="ORF">IHE45_18G035600</name>
</gene>
<name>A0ACB7U644_DIOAL</name>
<keyword evidence="2" id="KW-1185">Reference proteome</keyword>
<evidence type="ECO:0000313" key="2">
    <source>
        <dbReference type="Proteomes" id="UP000827976"/>
    </source>
</evidence>
<sequence length="224" mass="24062">MKAVQQNGLFSGLVAGGFDGGAKNKRKYFPVSRCSVNIKRKDVKGVSSINTLKSSCLVSHHSELCSSSAACRKRVLTVNCSQSCSDYDKGPYKMLIISLVASRMAFYSGDVKSELVLLALPAVVGQALDPLAQLLETAYIGRLGPLELASTGISISIFNIISKIFNVPLLSVTTSFVAEDIAKNSTRQHDFANEIQGTAISLSESLGCSCSCYYSGCSRCFPWF</sequence>
<comment type="caution">
    <text evidence="1">The sequence shown here is derived from an EMBL/GenBank/DDBJ whole genome shotgun (WGS) entry which is preliminary data.</text>
</comment>
<evidence type="ECO:0000313" key="1">
    <source>
        <dbReference type="EMBL" id="KAH7655793.1"/>
    </source>
</evidence>
<dbReference type="Proteomes" id="UP000827976">
    <property type="component" value="Chromosome 18"/>
</dbReference>
<accession>A0ACB7U644</accession>
<organism evidence="1 2">
    <name type="scientific">Dioscorea alata</name>
    <name type="common">Purple yam</name>
    <dbReference type="NCBI Taxonomy" id="55571"/>
    <lineage>
        <taxon>Eukaryota</taxon>
        <taxon>Viridiplantae</taxon>
        <taxon>Streptophyta</taxon>
        <taxon>Embryophyta</taxon>
        <taxon>Tracheophyta</taxon>
        <taxon>Spermatophyta</taxon>
        <taxon>Magnoliopsida</taxon>
        <taxon>Liliopsida</taxon>
        <taxon>Dioscoreales</taxon>
        <taxon>Dioscoreaceae</taxon>
        <taxon>Dioscorea</taxon>
    </lineage>
</organism>
<reference evidence="2" key="1">
    <citation type="journal article" date="2022" name="Nat. Commun.">
        <title>Chromosome evolution and the genetic basis of agronomically important traits in greater yam.</title>
        <authorList>
            <person name="Bredeson J.V."/>
            <person name="Lyons J.B."/>
            <person name="Oniyinde I.O."/>
            <person name="Okereke N.R."/>
            <person name="Kolade O."/>
            <person name="Nnabue I."/>
            <person name="Nwadili C.O."/>
            <person name="Hribova E."/>
            <person name="Parker M."/>
            <person name="Nwogha J."/>
            <person name="Shu S."/>
            <person name="Carlson J."/>
            <person name="Kariba R."/>
            <person name="Muthemba S."/>
            <person name="Knop K."/>
            <person name="Barton G.J."/>
            <person name="Sherwood A.V."/>
            <person name="Lopez-Montes A."/>
            <person name="Asiedu R."/>
            <person name="Jamnadass R."/>
            <person name="Muchugi A."/>
            <person name="Goodstein D."/>
            <person name="Egesi C.N."/>
            <person name="Featherston J."/>
            <person name="Asfaw A."/>
            <person name="Simpson G.G."/>
            <person name="Dolezel J."/>
            <person name="Hendre P.S."/>
            <person name="Van Deynze A."/>
            <person name="Kumar P.L."/>
            <person name="Obidiegwu J.E."/>
            <person name="Bhattacharjee R."/>
            <person name="Rokhsar D.S."/>
        </authorList>
    </citation>
    <scope>NUCLEOTIDE SEQUENCE [LARGE SCALE GENOMIC DNA]</scope>
    <source>
        <strain evidence="2">cv. TDa95/00328</strain>
    </source>
</reference>
<protein>
    <submittedName>
        <fullName evidence="1">Uncharacterized protein</fullName>
    </submittedName>
</protein>
<dbReference type="EMBL" id="CM037028">
    <property type="protein sequence ID" value="KAH7655793.1"/>
    <property type="molecule type" value="Genomic_DNA"/>
</dbReference>
<proteinExistence type="predicted"/>